<accession>A0A0D4C1R7</accession>
<keyword evidence="2" id="KW-0349">Heme</keyword>
<evidence type="ECO:0000256" key="4">
    <source>
        <dbReference type="ARBA" id="ARBA00023002"/>
    </source>
</evidence>
<name>A0A0D4C1R7_9MICC</name>
<comment type="similarity">
    <text evidence="1">Belongs to the cytochrome P450 family.</text>
</comment>
<dbReference type="AlphaFoldDB" id="A0A0D4C1R7"/>
<evidence type="ECO:0000256" key="2">
    <source>
        <dbReference type="ARBA" id="ARBA00022617"/>
    </source>
</evidence>
<dbReference type="PANTHER" id="PTHR46696">
    <property type="entry name" value="P450, PUTATIVE (EUROFUNG)-RELATED"/>
    <property type="match status" value="1"/>
</dbReference>
<dbReference type="STRING" id="1618207.UM93_15310"/>
<evidence type="ECO:0000256" key="3">
    <source>
        <dbReference type="ARBA" id="ARBA00022723"/>
    </source>
</evidence>
<evidence type="ECO:0000256" key="1">
    <source>
        <dbReference type="ARBA" id="ARBA00010617"/>
    </source>
</evidence>
<keyword evidence="3" id="KW-0479">Metal-binding</keyword>
<dbReference type="GO" id="GO:0008395">
    <property type="term" value="F:steroid hydroxylase activity"/>
    <property type="evidence" value="ECO:0007669"/>
    <property type="project" value="TreeGrafter"/>
</dbReference>
<dbReference type="FunFam" id="1.10.630.10:FF:000018">
    <property type="entry name" value="Cytochrome P450 monooxygenase"/>
    <property type="match status" value="1"/>
</dbReference>
<proteinExistence type="inferred from homology"/>
<dbReference type="InterPro" id="IPR002397">
    <property type="entry name" value="Cyt_P450_B"/>
</dbReference>
<dbReference type="GO" id="GO:0020037">
    <property type="term" value="F:heme binding"/>
    <property type="evidence" value="ECO:0007669"/>
    <property type="project" value="InterPro"/>
</dbReference>
<dbReference type="Proteomes" id="UP000061839">
    <property type="component" value="Chromosome"/>
</dbReference>
<protein>
    <submittedName>
        <fullName evidence="7">Cytochrome P450</fullName>
    </submittedName>
</protein>
<gene>
    <name evidence="7" type="ORF">UM93_15310</name>
</gene>
<dbReference type="OrthoDB" id="54272at2"/>
<keyword evidence="5" id="KW-0408">Iron</keyword>
<dbReference type="InterPro" id="IPR001128">
    <property type="entry name" value="Cyt_P450"/>
</dbReference>
<organism evidence="7 8">
    <name type="scientific">Psychromicrobium lacuslunae</name>
    <dbReference type="NCBI Taxonomy" id="1618207"/>
    <lineage>
        <taxon>Bacteria</taxon>
        <taxon>Bacillati</taxon>
        <taxon>Actinomycetota</taxon>
        <taxon>Actinomycetes</taxon>
        <taxon>Micrococcales</taxon>
        <taxon>Micrococcaceae</taxon>
        <taxon>Psychromicrobium</taxon>
    </lineage>
</organism>
<sequence length="411" mass="45491">MNLRANDPDFTEPTTFLEPNYLDSWRRARREHPIIRLESERHGQYWSVTSHAPARQILEKAEIFISSEGMRIGGHQSSVGAAANRMLVVADGASHQRIRAAHSPWFTAKNAKALGEVLRDQIEKLIEPLITGESIDVVDKLADAIPTCVMGQMMGTPAEETELLSELVRSSFDETTLDDPARKIQQAAASSEVFSYFTELVAWRAEEPGEDIVSLLTQASMSEGSLSHDEVLLNCDGLVNGGLGTSRHAVSAAILAFASNPEQWQRLRADRTLVRSAVEEILRWASPPMHVMRTVSADVEIDGVKMKAGDRVVIWIPSCNRDETVFDNPDEFRIDRRPNPHLSLGGGPHYCIGAAIGRTEIRVLLEVLLERVARMDLSDAPVPSASAFLNGFDKLEVRLFPLSQVQVVEPQ</sequence>
<dbReference type="GO" id="GO:0005506">
    <property type="term" value="F:iron ion binding"/>
    <property type="evidence" value="ECO:0007669"/>
    <property type="project" value="InterPro"/>
</dbReference>
<dbReference type="InterPro" id="IPR036396">
    <property type="entry name" value="Cyt_P450_sf"/>
</dbReference>
<evidence type="ECO:0000313" key="8">
    <source>
        <dbReference type="Proteomes" id="UP000061839"/>
    </source>
</evidence>
<evidence type="ECO:0000313" key="7">
    <source>
        <dbReference type="EMBL" id="AJT42518.1"/>
    </source>
</evidence>
<evidence type="ECO:0000256" key="5">
    <source>
        <dbReference type="ARBA" id="ARBA00023004"/>
    </source>
</evidence>
<dbReference type="HOGENOM" id="CLU_033716_0_0_11"/>
<dbReference type="Gene3D" id="1.10.630.10">
    <property type="entry name" value="Cytochrome P450"/>
    <property type="match status" value="1"/>
</dbReference>
<dbReference type="KEGG" id="ari:UM93_15310"/>
<dbReference type="PATRIC" id="fig|1618207.4.peg.3115"/>
<keyword evidence="8" id="KW-1185">Reference proteome</keyword>
<keyword evidence="4" id="KW-0560">Oxidoreductase</keyword>
<dbReference type="EMBL" id="CP011005">
    <property type="protein sequence ID" value="AJT42518.1"/>
    <property type="molecule type" value="Genomic_DNA"/>
</dbReference>
<evidence type="ECO:0000256" key="6">
    <source>
        <dbReference type="ARBA" id="ARBA00023033"/>
    </source>
</evidence>
<dbReference type="SUPFAM" id="SSF48264">
    <property type="entry name" value="Cytochrome P450"/>
    <property type="match status" value="1"/>
</dbReference>
<dbReference type="GO" id="GO:0036199">
    <property type="term" value="F:cholest-4-en-3-one 26-monooxygenase activity"/>
    <property type="evidence" value="ECO:0007669"/>
    <property type="project" value="TreeGrafter"/>
</dbReference>
<dbReference type="Pfam" id="PF00067">
    <property type="entry name" value="p450"/>
    <property type="match status" value="1"/>
</dbReference>
<dbReference type="GO" id="GO:0006707">
    <property type="term" value="P:cholesterol catabolic process"/>
    <property type="evidence" value="ECO:0007669"/>
    <property type="project" value="TreeGrafter"/>
</dbReference>
<keyword evidence="6" id="KW-0503">Monooxygenase</keyword>
<reference evidence="7 8" key="1">
    <citation type="journal article" date="2015" name="Genome Announc.">
        <title>Complete Genome Sequencing of Protease-Producing Novel Arthrobacter sp. Strain IHBB 11108 Using PacBio Single-Molecule Real-Time Sequencing Technology.</title>
        <authorList>
            <person name="Kiran S."/>
            <person name="Swarnkar M.K."/>
            <person name="Pal M."/>
            <person name="Thakur R."/>
            <person name="Tewari R."/>
            <person name="Singh A.K."/>
            <person name="Gulati A."/>
        </authorList>
    </citation>
    <scope>NUCLEOTIDE SEQUENCE [LARGE SCALE GENOMIC DNA]</scope>
    <source>
        <strain evidence="7 8">IHBB 11108</strain>
    </source>
</reference>
<dbReference type="PANTHER" id="PTHR46696:SF4">
    <property type="entry name" value="BIOTIN BIOSYNTHESIS CYTOCHROME P450"/>
    <property type="match status" value="1"/>
</dbReference>
<dbReference type="PRINTS" id="PR00359">
    <property type="entry name" value="BP450"/>
</dbReference>